<feature type="non-terminal residue" evidence="5">
    <location>
        <position position="1"/>
    </location>
</feature>
<name>A0A699RAY7_TANCI</name>
<dbReference type="SMART" id="SM01332">
    <property type="entry name" value="Cyclin_C"/>
    <property type="match status" value="1"/>
</dbReference>
<evidence type="ECO:0000256" key="1">
    <source>
        <dbReference type="ARBA" id="ARBA00022618"/>
    </source>
</evidence>
<comment type="caution">
    <text evidence="5">The sequence shown here is derived from an EMBL/GenBank/DDBJ whole genome shotgun (WGS) entry which is preliminary data.</text>
</comment>
<dbReference type="InterPro" id="IPR004367">
    <property type="entry name" value="Cyclin_C-dom"/>
</dbReference>
<evidence type="ECO:0000256" key="3">
    <source>
        <dbReference type="ARBA" id="ARBA00023306"/>
    </source>
</evidence>
<dbReference type="InterPro" id="IPR039361">
    <property type="entry name" value="Cyclin"/>
</dbReference>
<dbReference type="AlphaFoldDB" id="A0A699RAY7"/>
<evidence type="ECO:0000256" key="2">
    <source>
        <dbReference type="ARBA" id="ARBA00023127"/>
    </source>
</evidence>
<feature type="domain" description="Cyclin C-terminal" evidence="4">
    <location>
        <begin position="48"/>
        <end position="144"/>
    </location>
</feature>
<evidence type="ECO:0000259" key="4">
    <source>
        <dbReference type="SMART" id="SM01332"/>
    </source>
</evidence>
<organism evidence="5">
    <name type="scientific">Tanacetum cinerariifolium</name>
    <name type="common">Dalmatian daisy</name>
    <name type="synonym">Chrysanthemum cinerariifolium</name>
    <dbReference type="NCBI Taxonomy" id="118510"/>
    <lineage>
        <taxon>Eukaryota</taxon>
        <taxon>Viridiplantae</taxon>
        <taxon>Streptophyta</taxon>
        <taxon>Embryophyta</taxon>
        <taxon>Tracheophyta</taxon>
        <taxon>Spermatophyta</taxon>
        <taxon>Magnoliopsida</taxon>
        <taxon>eudicotyledons</taxon>
        <taxon>Gunneridae</taxon>
        <taxon>Pentapetalae</taxon>
        <taxon>asterids</taxon>
        <taxon>campanulids</taxon>
        <taxon>Asterales</taxon>
        <taxon>Asteraceae</taxon>
        <taxon>Asteroideae</taxon>
        <taxon>Anthemideae</taxon>
        <taxon>Anthemidinae</taxon>
        <taxon>Tanacetum</taxon>
    </lineage>
</organism>
<dbReference type="GO" id="GO:0051301">
    <property type="term" value="P:cell division"/>
    <property type="evidence" value="ECO:0007669"/>
    <property type="project" value="UniProtKB-KW"/>
</dbReference>
<keyword evidence="1" id="KW-0132">Cell division</keyword>
<dbReference type="InterPro" id="IPR036915">
    <property type="entry name" value="Cyclin-like_sf"/>
</dbReference>
<dbReference type="Pfam" id="PF00134">
    <property type="entry name" value="Cyclin_N"/>
    <property type="match status" value="1"/>
</dbReference>
<proteinExistence type="predicted"/>
<dbReference type="PANTHER" id="PTHR10177">
    <property type="entry name" value="CYCLINS"/>
    <property type="match status" value="1"/>
</dbReference>
<reference evidence="5" key="1">
    <citation type="journal article" date="2019" name="Sci. Rep.">
        <title>Draft genome of Tanacetum cinerariifolium, the natural source of mosquito coil.</title>
        <authorList>
            <person name="Yamashiro T."/>
            <person name="Shiraishi A."/>
            <person name="Satake H."/>
            <person name="Nakayama K."/>
        </authorList>
    </citation>
    <scope>NUCLEOTIDE SEQUENCE</scope>
</reference>
<dbReference type="SUPFAM" id="SSF47954">
    <property type="entry name" value="Cyclin-like"/>
    <property type="match status" value="2"/>
</dbReference>
<keyword evidence="2" id="KW-0195">Cyclin</keyword>
<sequence length="179" mass="20205">ELRPLEVNDDLVNVNSMIYISDNTYSIEQILAMESDILSHLSWCLTVPTSYMFTVRYIKASLPSDNEVVNMAFFFTELGLMDYLVTISNNPSKLAASAVYADQIRDCAKILVSFHACASESKLKEVYEKYVNPDRGAVALFPPATSLWLGCYDSALVCFTLNHFGKIRKFINVYGWLLT</sequence>
<keyword evidence="3" id="KW-0131">Cell cycle</keyword>
<dbReference type="Gene3D" id="1.10.472.10">
    <property type="entry name" value="Cyclin-like"/>
    <property type="match status" value="3"/>
</dbReference>
<dbReference type="InterPro" id="IPR006671">
    <property type="entry name" value="Cyclin_N"/>
</dbReference>
<accession>A0A699RAY7</accession>
<evidence type="ECO:0000313" key="5">
    <source>
        <dbReference type="EMBL" id="GFC81242.1"/>
    </source>
</evidence>
<protein>
    <recommendedName>
        <fullName evidence="4">Cyclin C-terminal domain-containing protein</fullName>
    </recommendedName>
</protein>
<dbReference type="Pfam" id="PF02984">
    <property type="entry name" value="Cyclin_C"/>
    <property type="match status" value="2"/>
</dbReference>
<gene>
    <name evidence="5" type="ORF">Tci_853212</name>
</gene>
<dbReference type="EMBL" id="BKCJ011078930">
    <property type="protein sequence ID" value="GFC81242.1"/>
    <property type="molecule type" value="Genomic_DNA"/>
</dbReference>